<protein>
    <submittedName>
        <fullName evidence="2">Uncharacterized protein</fullName>
    </submittedName>
</protein>
<keyword evidence="1" id="KW-0812">Transmembrane</keyword>
<sequence length="97" mass="11116">MYDGPISSIIEADPLSRIVIAAIAIPVKIAATYFTLYLMTTVCHDKTRPVRFYAYLFASIVFFGFMQRAVSYNIIYPKYYTQALDVRVGYLPKVEPF</sequence>
<dbReference type="Proteomes" id="UP000002011">
    <property type="component" value="Chromosome"/>
</dbReference>
<keyword evidence="1" id="KW-1133">Transmembrane helix</keyword>
<name>C6W2B6_DYAFD</name>
<feature type="transmembrane region" description="Helical" evidence="1">
    <location>
        <begin position="18"/>
        <end position="40"/>
    </location>
</feature>
<evidence type="ECO:0000256" key="1">
    <source>
        <dbReference type="SAM" id="Phobius"/>
    </source>
</evidence>
<keyword evidence="1" id="KW-0472">Membrane</keyword>
<feature type="transmembrane region" description="Helical" evidence="1">
    <location>
        <begin position="52"/>
        <end position="70"/>
    </location>
</feature>
<evidence type="ECO:0000313" key="2">
    <source>
        <dbReference type="EMBL" id="ACT92089.1"/>
    </source>
</evidence>
<keyword evidence="3" id="KW-1185">Reference proteome</keyword>
<reference evidence="2 3" key="1">
    <citation type="journal article" date="2009" name="Stand. Genomic Sci.">
        <title>Complete genome sequence of Dyadobacter fermentans type strain (NS114).</title>
        <authorList>
            <person name="Lang E."/>
            <person name="Lapidus A."/>
            <person name="Chertkov O."/>
            <person name="Brettin T."/>
            <person name="Detter J.C."/>
            <person name="Han C."/>
            <person name="Copeland A."/>
            <person name="Glavina Del Rio T."/>
            <person name="Nolan M."/>
            <person name="Chen F."/>
            <person name="Lucas S."/>
            <person name="Tice H."/>
            <person name="Cheng J.F."/>
            <person name="Land M."/>
            <person name="Hauser L."/>
            <person name="Chang Y.J."/>
            <person name="Jeffries C.D."/>
            <person name="Kopitz M."/>
            <person name="Bruce D."/>
            <person name="Goodwin L."/>
            <person name="Pitluck S."/>
            <person name="Ovchinnikova G."/>
            <person name="Pati A."/>
            <person name="Ivanova N."/>
            <person name="Mavrommatis K."/>
            <person name="Chen A."/>
            <person name="Palaniappan K."/>
            <person name="Chain P."/>
            <person name="Bristow J."/>
            <person name="Eisen J.A."/>
            <person name="Markowitz V."/>
            <person name="Hugenholtz P."/>
            <person name="Goker M."/>
            <person name="Rohde M."/>
            <person name="Kyrpides N.C."/>
            <person name="Klenk H.P."/>
        </authorList>
    </citation>
    <scope>NUCLEOTIDE SEQUENCE [LARGE SCALE GENOMIC DNA]</scope>
    <source>
        <strain evidence="3">ATCC 700827 / DSM 18053 / CIP 107007 / KCTC 52180 / NS114</strain>
    </source>
</reference>
<dbReference type="KEGG" id="dfe:Dfer_0829"/>
<accession>C6W2B6</accession>
<gene>
    <name evidence="2" type="ordered locus">Dfer_0829</name>
</gene>
<dbReference type="AlphaFoldDB" id="C6W2B6"/>
<proteinExistence type="predicted"/>
<evidence type="ECO:0000313" key="3">
    <source>
        <dbReference type="Proteomes" id="UP000002011"/>
    </source>
</evidence>
<dbReference type="HOGENOM" id="CLU_2342284_0_0_10"/>
<organism evidence="2 3">
    <name type="scientific">Dyadobacter fermentans (strain ATCC 700827 / DSM 18053 / CIP 107007 / KCTC 52180 / NS114)</name>
    <dbReference type="NCBI Taxonomy" id="471854"/>
    <lineage>
        <taxon>Bacteria</taxon>
        <taxon>Pseudomonadati</taxon>
        <taxon>Bacteroidota</taxon>
        <taxon>Cytophagia</taxon>
        <taxon>Cytophagales</taxon>
        <taxon>Spirosomataceae</taxon>
        <taxon>Dyadobacter</taxon>
    </lineage>
</organism>
<dbReference type="EMBL" id="CP001619">
    <property type="protein sequence ID" value="ACT92089.1"/>
    <property type="molecule type" value="Genomic_DNA"/>
</dbReference>